<dbReference type="InterPro" id="IPR053844">
    <property type="entry name" value="AH_C"/>
</dbReference>
<dbReference type="PANTHER" id="PTHR11895:SF169">
    <property type="entry name" value="GLUTAMYL-TRNA(GLN) AMIDOTRANSFERASE"/>
    <property type="match status" value="1"/>
</dbReference>
<evidence type="ECO:0000313" key="3">
    <source>
        <dbReference type="EMBL" id="KGM02302.1"/>
    </source>
</evidence>
<comment type="caution">
    <text evidence="3">The sequence shown here is derived from an EMBL/GenBank/DDBJ whole genome shotgun (WGS) entry which is preliminary data.</text>
</comment>
<feature type="domain" description="Amidase" evidence="1">
    <location>
        <begin position="6"/>
        <end position="422"/>
    </location>
</feature>
<dbReference type="RefSeq" id="WP_034629170.1">
    <property type="nucleotide sequence ID" value="NZ_AXNT01000054.1"/>
</dbReference>
<dbReference type="InterPro" id="IPR000120">
    <property type="entry name" value="Amidase"/>
</dbReference>
<accession>A0A0A0B801</accession>
<dbReference type="STRING" id="1408250.Q760_14265"/>
<dbReference type="InterPro" id="IPR014085">
    <property type="entry name" value="Allophanate_hydrolase"/>
</dbReference>
<dbReference type="Gene3D" id="3.10.490.10">
    <property type="entry name" value="Gamma-glutamyl cyclotransferase-like"/>
    <property type="match status" value="1"/>
</dbReference>
<dbReference type="GO" id="GO:0016787">
    <property type="term" value="F:hydrolase activity"/>
    <property type="evidence" value="ECO:0007669"/>
    <property type="project" value="UniProtKB-KW"/>
</dbReference>
<dbReference type="EMBL" id="AXNT01000054">
    <property type="protein sequence ID" value="KGM02302.1"/>
    <property type="molecule type" value="Genomic_DNA"/>
</dbReference>
<keyword evidence="3" id="KW-0378">Hydrolase</keyword>
<reference evidence="3 4" key="1">
    <citation type="submission" date="2013-10" db="EMBL/GenBank/DDBJ databases">
        <authorList>
            <person name="Wang G."/>
            <person name="Zhuang W."/>
        </authorList>
    </citation>
    <scope>NUCLEOTIDE SEQUENCE [LARGE SCALE GENOMIC DNA]</scope>
    <source>
        <strain evidence="3 4">DSM 20118</strain>
    </source>
</reference>
<dbReference type="InterPro" id="IPR023631">
    <property type="entry name" value="Amidase_dom"/>
</dbReference>
<dbReference type="OrthoDB" id="182039at2"/>
<dbReference type="PANTHER" id="PTHR11895">
    <property type="entry name" value="TRANSAMIDASE"/>
    <property type="match status" value="1"/>
</dbReference>
<gene>
    <name evidence="3" type="ORF">Q760_14265</name>
</gene>
<dbReference type="Proteomes" id="UP000029833">
    <property type="component" value="Unassembled WGS sequence"/>
</dbReference>
<dbReference type="InterPro" id="IPR036928">
    <property type="entry name" value="AS_sf"/>
</dbReference>
<dbReference type="SUPFAM" id="SSF75304">
    <property type="entry name" value="Amidase signature (AS) enzymes"/>
    <property type="match status" value="1"/>
</dbReference>
<sequence>MSAVERVRAAYRRIDEVDRPEVWIALRPEAEALAAAAEVDARVRAGEDLPLAGTTLAVKDNVDVAGLPTTAGCPSYGVAPATRTAPAVQRLVDAGAVVLGKTNLDQFATGLVGTRSPYGAVRHATLPERVSGGSSSGSAVAVALGVADVAIGTDTAGSGRVPAAFHGIVGIKTTLGLVPTAGVVPACRSYDVVTTFTRDLGLGALATRLMVGPDAADPTGRVWPADVRLGLRPDPVVAVPRPADLTPLSAGWRAAFAEAVDAVRRTGARVVEVDVSPMLEAARLLYDGAIVAERYAAVGEFLERAHAAGDPGVDPVVARIVLGGREVLAAAYVHDREALDRARADALATLAGSDLLLLPTTTEHPTIAAVQADPVGINRRLGTYTNFVNLLDLAAVAVPAGEADGGPFGVTVLARAFDDQLALDLAARVLDAQADSGPGVSVAVGSPGRAGDGLVVDTGVEVAVFGAHLRGQPLNGQLHELGARFVRGVATSDAYRLAALDTVPPKPGLVRAGPGEGASIAGEAWLVSFAGLGRLLATLPAPMLLGPVELDDGTWVVGFGCALDAASAGQDITEHVSWPAYLASRTPVGSAAPTP</sequence>
<dbReference type="Pfam" id="PF21986">
    <property type="entry name" value="AH_C"/>
    <property type="match status" value="1"/>
</dbReference>
<dbReference type="NCBIfam" id="NF006043">
    <property type="entry name" value="PRK08186.1"/>
    <property type="match status" value="1"/>
</dbReference>
<protein>
    <submittedName>
        <fullName evidence="3">Allophanate hydrolase</fullName>
    </submittedName>
</protein>
<proteinExistence type="predicted"/>
<name>A0A0A0B801_9CELL</name>
<dbReference type="Gene3D" id="3.90.1300.10">
    <property type="entry name" value="Amidase signature (AS) domain"/>
    <property type="match status" value="1"/>
</dbReference>
<organism evidence="3 4">
    <name type="scientific">Cellulomonas cellasea DSM 20118</name>
    <dbReference type="NCBI Taxonomy" id="1408250"/>
    <lineage>
        <taxon>Bacteria</taxon>
        <taxon>Bacillati</taxon>
        <taxon>Actinomycetota</taxon>
        <taxon>Actinomycetes</taxon>
        <taxon>Micrococcales</taxon>
        <taxon>Cellulomonadaceae</taxon>
        <taxon>Cellulomonas</taxon>
    </lineage>
</organism>
<feature type="domain" description="Allophanate hydrolase C-terminal" evidence="2">
    <location>
        <begin position="460"/>
        <end position="583"/>
    </location>
</feature>
<dbReference type="NCBIfam" id="TIGR02713">
    <property type="entry name" value="allophanate_hyd"/>
    <property type="match status" value="1"/>
</dbReference>
<dbReference type="Gene3D" id="1.20.58.1700">
    <property type="match status" value="1"/>
</dbReference>
<evidence type="ECO:0000259" key="1">
    <source>
        <dbReference type="Pfam" id="PF01425"/>
    </source>
</evidence>
<keyword evidence="4" id="KW-1185">Reference proteome</keyword>
<evidence type="ECO:0000259" key="2">
    <source>
        <dbReference type="Pfam" id="PF21986"/>
    </source>
</evidence>
<evidence type="ECO:0000313" key="4">
    <source>
        <dbReference type="Proteomes" id="UP000029833"/>
    </source>
</evidence>
<dbReference type="AlphaFoldDB" id="A0A0A0B801"/>
<dbReference type="Pfam" id="PF01425">
    <property type="entry name" value="Amidase"/>
    <property type="match status" value="1"/>
</dbReference>